<dbReference type="PANTHER" id="PTHR34575">
    <property type="entry name" value="PROTEIN PAM68, CHLOROPLASTIC"/>
    <property type="match status" value="1"/>
</dbReference>
<dbReference type="HOGENOM" id="CLU_1655051_0_0_1"/>
<dbReference type="Proteomes" id="UP000006591">
    <property type="component" value="Chromosome 12"/>
</dbReference>
<keyword evidence="2" id="KW-1133">Transmembrane helix</keyword>
<accession>A0A0E0JAS2</accession>
<dbReference type="PANTHER" id="PTHR34575:SF1">
    <property type="entry name" value="PROTEIN PAM68, CHLOROPLASTIC"/>
    <property type="match status" value="1"/>
</dbReference>
<feature type="transmembrane region" description="Helical" evidence="2">
    <location>
        <begin position="99"/>
        <end position="120"/>
    </location>
</feature>
<evidence type="ECO:0000313" key="4">
    <source>
        <dbReference type="Proteomes" id="UP000006591"/>
    </source>
</evidence>
<keyword evidence="2" id="KW-0812">Transmembrane</keyword>
<evidence type="ECO:0000256" key="2">
    <source>
        <dbReference type="SAM" id="Phobius"/>
    </source>
</evidence>
<reference evidence="3" key="2">
    <citation type="submission" date="2018-04" db="EMBL/GenBank/DDBJ databases">
        <title>OnivRS2 (Oryza nivara Reference Sequence Version 2).</title>
        <authorList>
            <person name="Zhang J."/>
            <person name="Kudrna D."/>
            <person name="Lee S."/>
            <person name="Talag J."/>
            <person name="Rajasekar S."/>
            <person name="Welchert J."/>
            <person name="Hsing Y.-I."/>
            <person name="Wing R.A."/>
        </authorList>
    </citation>
    <scope>NUCLEOTIDE SEQUENCE [LARGE SCALE GENOMIC DNA]</scope>
    <source>
        <strain evidence="3">SL10</strain>
    </source>
</reference>
<dbReference type="STRING" id="4536.A0A0E0JAS2"/>
<dbReference type="OMA" id="RKRMKRW"/>
<evidence type="ECO:0000256" key="1">
    <source>
        <dbReference type="SAM" id="MobiDB-lite"/>
    </source>
</evidence>
<reference evidence="3" key="1">
    <citation type="submission" date="2015-04" db="UniProtKB">
        <authorList>
            <consortium name="EnsemblPlants"/>
        </authorList>
    </citation>
    <scope>IDENTIFICATION</scope>
    <source>
        <strain evidence="3">SL10</strain>
    </source>
</reference>
<feature type="region of interest" description="Disordered" evidence="1">
    <location>
        <begin position="42"/>
        <end position="73"/>
    </location>
</feature>
<protein>
    <submittedName>
        <fullName evidence="3">Uncharacterized protein</fullName>
    </submittedName>
</protein>
<dbReference type="AlphaFoldDB" id="A0A0E0JAS2"/>
<name>A0A0E0JAS2_ORYNI</name>
<evidence type="ECO:0000313" key="3">
    <source>
        <dbReference type="EnsemblPlants" id="ONIVA12G13440.1"/>
    </source>
</evidence>
<organism evidence="3">
    <name type="scientific">Oryza nivara</name>
    <name type="common">Indian wild rice</name>
    <name type="synonym">Oryza sativa f. spontanea</name>
    <dbReference type="NCBI Taxonomy" id="4536"/>
    <lineage>
        <taxon>Eukaryota</taxon>
        <taxon>Viridiplantae</taxon>
        <taxon>Streptophyta</taxon>
        <taxon>Embryophyta</taxon>
        <taxon>Tracheophyta</taxon>
        <taxon>Spermatophyta</taxon>
        <taxon>Magnoliopsida</taxon>
        <taxon>Liliopsida</taxon>
        <taxon>Poales</taxon>
        <taxon>Poaceae</taxon>
        <taxon>BOP clade</taxon>
        <taxon>Oryzoideae</taxon>
        <taxon>Oryzeae</taxon>
        <taxon>Oryzinae</taxon>
        <taxon>Oryza</taxon>
    </lineage>
</organism>
<proteinExistence type="predicted"/>
<feature type="compositionally biased region" description="Basic residues" evidence="1">
    <location>
        <begin position="46"/>
        <end position="57"/>
    </location>
</feature>
<dbReference type="EnsemblPlants" id="ONIVA12G13440.1">
    <property type="protein sequence ID" value="ONIVA12G13440.1"/>
    <property type="gene ID" value="ONIVA12G13440"/>
</dbReference>
<dbReference type="Gramene" id="ONIVA12G13440.1">
    <property type="protein sequence ID" value="ONIVA12G13440.1"/>
    <property type="gene ID" value="ONIVA12G13440"/>
</dbReference>
<sequence length="158" mass="17988">MLFLTDLPAAPNNSRVRPPLLACARRNKSCWIDADAEPNVITIGRPGKKSKQRRSGGRKGYQRDPKTTATARRKRMKRWRRERDVAIPEVVTNRMMQQVGVSVGALLAVGVAFLPVFYYLKKAAKVDVPTTTRRRLGVVLPAPHKQRLDPRRPGRRRR</sequence>
<keyword evidence="2" id="KW-0472">Membrane</keyword>
<dbReference type="InterPro" id="IPR021855">
    <property type="entry name" value="PAM68-like"/>
</dbReference>
<dbReference type="Pfam" id="PF11947">
    <property type="entry name" value="DUF3464"/>
    <property type="match status" value="1"/>
</dbReference>
<keyword evidence="4" id="KW-1185">Reference proteome</keyword>